<gene>
    <name evidence="1" type="ORF">ACFSX3_29020</name>
</gene>
<evidence type="ECO:0000313" key="2">
    <source>
        <dbReference type="Proteomes" id="UP001597448"/>
    </source>
</evidence>
<name>A0ABW5FJN1_9BACL</name>
<sequence length="195" mass="23154">MIVWINGAYGSGKSTCTYELNKRLPNSFVYDPENIGYFIRKNIPLDLHEPNFQDHTQWRIFNYEMLKYLSSAYQGTILVPMTLIKRQYYDEIIGRLIMDGIQVNHFILYAEKETIERRLKKRFERGTWAKSQIEQCIYAFNHIITEEKITTDDKGIDQLVEEIAYQSNLDLIKDSRGAFKKIIDRYTTTLKQIKF</sequence>
<organism evidence="1 2">
    <name type="scientific">Paenibacillus rhizoplanae</name>
    <dbReference type="NCBI Taxonomy" id="1917181"/>
    <lineage>
        <taxon>Bacteria</taxon>
        <taxon>Bacillati</taxon>
        <taxon>Bacillota</taxon>
        <taxon>Bacilli</taxon>
        <taxon>Bacillales</taxon>
        <taxon>Paenibacillaceae</taxon>
        <taxon>Paenibacillus</taxon>
    </lineage>
</organism>
<accession>A0ABW5FJN1</accession>
<reference evidence="2" key="1">
    <citation type="journal article" date="2019" name="Int. J. Syst. Evol. Microbiol.">
        <title>The Global Catalogue of Microorganisms (GCM) 10K type strain sequencing project: providing services to taxonomists for standard genome sequencing and annotation.</title>
        <authorList>
            <consortium name="The Broad Institute Genomics Platform"/>
            <consortium name="The Broad Institute Genome Sequencing Center for Infectious Disease"/>
            <person name="Wu L."/>
            <person name="Ma J."/>
        </authorList>
    </citation>
    <scope>NUCLEOTIDE SEQUENCE [LARGE SCALE GENOMIC DNA]</scope>
    <source>
        <strain evidence="2">CCM 8725</strain>
    </source>
</reference>
<dbReference type="SUPFAM" id="SSF52540">
    <property type="entry name" value="P-loop containing nucleoside triphosphate hydrolases"/>
    <property type="match status" value="1"/>
</dbReference>
<proteinExistence type="predicted"/>
<protein>
    <submittedName>
        <fullName evidence="1">AAA family ATPase</fullName>
    </submittedName>
</protein>
<dbReference type="EMBL" id="JBHUKY010000078">
    <property type="protein sequence ID" value="MFD2413917.1"/>
    <property type="molecule type" value="Genomic_DNA"/>
</dbReference>
<keyword evidence="2" id="KW-1185">Reference proteome</keyword>
<comment type="caution">
    <text evidence="1">The sequence shown here is derived from an EMBL/GenBank/DDBJ whole genome shotgun (WGS) entry which is preliminary data.</text>
</comment>
<dbReference type="Proteomes" id="UP001597448">
    <property type="component" value="Unassembled WGS sequence"/>
</dbReference>
<dbReference type="RefSeq" id="WP_209990483.1">
    <property type="nucleotide sequence ID" value="NZ_JBHSVQ010000001.1"/>
</dbReference>
<evidence type="ECO:0000313" key="1">
    <source>
        <dbReference type="EMBL" id="MFD2413917.1"/>
    </source>
</evidence>
<dbReference type="Gene3D" id="3.40.50.300">
    <property type="entry name" value="P-loop containing nucleotide triphosphate hydrolases"/>
    <property type="match status" value="1"/>
</dbReference>
<dbReference type="InterPro" id="IPR027417">
    <property type="entry name" value="P-loop_NTPase"/>
</dbReference>